<gene>
    <name evidence="2" type="ORF">AMURIS_00124</name>
</gene>
<dbReference type="Proteomes" id="UP000236311">
    <property type="component" value="Unassembled WGS sequence"/>
</dbReference>
<evidence type="ECO:0000256" key="1">
    <source>
        <dbReference type="SAM" id="SignalP"/>
    </source>
</evidence>
<dbReference type="PROSITE" id="PS51257">
    <property type="entry name" value="PROKAR_LIPOPROTEIN"/>
    <property type="match status" value="1"/>
</dbReference>
<evidence type="ECO:0008006" key="4">
    <source>
        <dbReference type="Google" id="ProtNLM"/>
    </source>
</evidence>
<evidence type="ECO:0000313" key="3">
    <source>
        <dbReference type="Proteomes" id="UP000236311"/>
    </source>
</evidence>
<proteinExistence type="predicted"/>
<sequence length="187" mass="21299">MCVRKKLCLGFLLAGMLFLTSCSIGKKTVLTYDGTFELELGKTRVAEVMEAGFTDRYSYDKKSQIDSSSWENFYAMKNDVTYGTMYAGNKSSQKVNFEEGKVFRVVIDYRDPDYVTGEILINGVNYAGYTREQIKEAMSEAKMTLDSETYLSFEDGKFEYTFQFDEGSETVCTISIDDGTDWKLTIK</sequence>
<feature type="chain" id="PRO_5014429160" description="DUF4309 domain-containing protein" evidence="1">
    <location>
        <begin position="27"/>
        <end position="187"/>
    </location>
</feature>
<keyword evidence="3" id="KW-1185">Reference proteome</keyword>
<protein>
    <recommendedName>
        <fullName evidence="4">DUF4309 domain-containing protein</fullName>
    </recommendedName>
</protein>
<accession>A0A2K4ZAE1</accession>
<evidence type="ECO:0000313" key="2">
    <source>
        <dbReference type="EMBL" id="SOY27420.1"/>
    </source>
</evidence>
<name>A0A2K4ZAE1_9FIRM</name>
<keyword evidence="1" id="KW-0732">Signal</keyword>
<dbReference type="AlphaFoldDB" id="A0A2K4ZAE1"/>
<dbReference type="EMBL" id="OFSM01000001">
    <property type="protein sequence ID" value="SOY27420.1"/>
    <property type="molecule type" value="Genomic_DNA"/>
</dbReference>
<reference evidence="2 3" key="1">
    <citation type="submission" date="2018-01" db="EMBL/GenBank/DDBJ databases">
        <authorList>
            <person name="Gaut B.S."/>
            <person name="Morton B.R."/>
            <person name="Clegg M.T."/>
            <person name="Duvall M.R."/>
        </authorList>
    </citation>
    <scope>NUCLEOTIDE SEQUENCE [LARGE SCALE GENOMIC DNA]</scope>
    <source>
        <strain evidence="2">GP69</strain>
    </source>
</reference>
<feature type="signal peptide" evidence="1">
    <location>
        <begin position="1"/>
        <end position="26"/>
    </location>
</feature>
<organism evidence="2 3">
    <name type="scientific">Acetatifactor muris</name>
    <dbReference type="NCBI Taxonomy" id="879566"/>
    <lineage>
        <taxon>Bacteria</taxon>
        <taxon>Bacillati</taxon>
        <taxon>Bacillota</taxon>
        <taxon>Clostridia</taxon>
        <taxon>Lachnospirales</taxon>
        <taxon>Lachnospiraceae</taxon>
        <taxon>Acetatifactor</taxon>
    </lineage>
</organism>
<dbReference type="RefSeq" id="WP_103237552.1">
    <property type="nucleotide sequence ID" value="NZ_CANRXC010000061.1"/>
</dbReference>